<keyword evidence="9" id="KW-0227">DNA damage</keyword>
<keyword evidence="6" id="KW-0175">Coiled coil</keyword>
<evidence type="ECO:0000256" key="1">
    <source>
        <dbReference type="ARBA" id="ARBA00004123"/>
    </source>
</evidence>
<name>A0A0F8DLY7_CERFI</name>
<evidence type="ECO:0000256" key="6">
    <source>
        <dbReference type="ARBA" id="ARBA00023054"/>
    </source>
</evidence>
<evidence type="ECO:0000256" key="5">
    <source>
        <dbReference type="ARBA" id="ARBA00023015"/>
    </source>
</evidence>
<keyword evidence="4 9" id="KW-0156">Chromatin regulator</keyword>
<evidence type="ECO:0000256" key="7">
    <source>
        <dbReference type="ARBA" id="ARBA00023163"/>
    </source>
</evidence>
<proteinExistence type="inferred from homology"/>
<comment type="subcellular location">
    <subcellularLocation>
        <location evidence="1 9">Nucleus</location>
    </subcellularLocation>
</comment>
<feature type="compositionally biased region" description="Low complexity" evidence="10">
    <location>
        <begin position="121"/>
        <end position="138"/>
    </location>
</feature>
<keyword evidence="9" id="KW-0234">DNA repair</keyword>
<dbReference type="OrthoDB" id="440324at2759"/>
<evidence type="ECO:0000256" key="3">
    <source>
        <dbReference type="ARBA" id="ARBA00018504"/>
    </source>
</evidence>
<comment type="caution">
    <text evidence="11">The sequence shown here is derived from an EMBL/GenBank/DDBJ whole genome shotgun (WGS) entry which is preliminary data.</text>
</comment>
<dbReference type="AlphaFoldDB" id="A0A0F8DLY7"/>
<dbReference type="GO" id="GO:0005634">
    <property type="term" value="C:nucleus"/>
    <property type="evidence" value="ECO:0007669"/>
    <property type="project" value="UniProtKB-SubCell"/>
</dbReference>
<evidence type="ECO:0000313" key="12">
    <source>
        <dbReference type="Proteomes" id="UP000034841"/>
    </source>
</evidence>
<keyword evidence="12" id="KW-1185">Reference proteome</keyword>
<keyword evidence="8 9" id="KW-0539">Nucleus</keyword>
<dbReference type="GO" id="GO:0006281">
    <property type="term" value="P:DNA repair"/>
    <property type="evidence" value="ECO:0007669"/>
    <property type="project" value="UniProtKB-UniRule"/>
</dbReference>
<keyword evidence="5 9" id="KW-0805">Transcription regulation</keyword>
<comment type="similarity">
    <text evidence="2 9">Belongs to the EAF6 family.</text>
</comment>
<accession>A0A0F8DLY7</accession>
<organism evidence="11 12">
    <name type="scientific">Ceratocystis fimbriata f. sp. platani</name>
    <dbReference type="NCBI Taxonomy" id="88771"/>
    <lineage>
        <taxon>Eukaryota</taxon>
        <taxon>Fungi</taxon>
        <taxon>Dikarya</taxon>
        <taxon>Ascomycota</taxon>
        <taxon>Pezizomycotina</taxon>
        <taxon>Sordariomycetes</taxon>
        <taxon>Hypocreomycetidae</taxon>
        <taxon>Microascales</taxon>
        <taxon>Ceratocystidaceae</taxon>
        <taxon>Ceratocystis</taxon>
    </lineage>
</organism>
<feature type="compositionally biased region" description="Polar residues" evidence="10">
    <location>
        <begin position="103"/>
        <end position="112"/>
    </location>
</feature>
<keyword evidence="7 9" id="KW-0804">Transcription</keyword>
<dbReference type="GO" id="GO:0035267">
    <property type="term" value="C:NuA4 histone acetyltransferase complex"/>
    <property type="evidence" value="ECO:0007669"/>
    <property type="project" value="UniProtKB-UniRule"/>
</dbReference>
<dbReference type="PANTHER" id="PTHR13476">
    <property type="entry name" value="CHROMATIN MODIFICATION-RELATED PROTEIN MEAF6"/>
    <property type="match status" value="1"/>
</dbReference>
<evidence type="ECO:0000256" key="9">
    <source>
        <dbReference type="RuleBase" id="RU368022"/>
    </source>
</evidence>
<feature type="compositionally biased region" description="Basic residues" evidence="10">
    <location>
        <begin position="160"/>
        <end position="171"/>
    </location>
</feature>
<dbReference type="EMBL" id="LBBL01000025">
    <property type="protein sequence ID" value="KKF96884.1"/>
    <property type="molecule type" value="Genomic_DNA"/>
</dbReference>
<dbReference type="Proteomes" id="UP000034841">
    <property type="component" value="Unassembled WGS sequence"/>
</dbReference>
<evidence type="ECO:0000313" key="11">
    <source>
        <dbReference type="EMBL" id="KKF96884.1"/>
    </source>
</evidence>
<dbReference type="GO" id="GO:0006325">
    <property type="term" value="P:chromatin organization"/>
    <property type="evidence" value="ECO:0007669"/>
    <property type="project" value="UniProtKB-KW"/>
</dbReference>
<gene>
    <name evidence="11" type="primary">eaf-6</name>
    <name evidence="11" type="ORF">CFO_g769</name>
</gene>
<feature type="region of interest" description="Disordered" evidence="10">
    <location>
        <begin position="73"/>
        <end position="171"/>
    </location>
</feature>
<dbReference type="InterPro" id="IPR015418">
    <property type="entry name" value="Eaf6"/>
</dbReference>
<sequence>MVGTGTMPSMTEYRKEQTRLRDLIEKQRQIAKKLAAVEETIAQKETNYLEATPNGNIIFGFDSYIKGINSAAQRKKQNAPDANRVFSRSSISYRPVVTGDATPGSSNPSFAATPTAYKVESGNATPTTSTGPAPSSGKAGKKKKAAAVNDDDSEVDASHPRKRINFGSGRK</sequence>
<dbReference type="Pfam" id="PF09340">
    <property type="entry name" value="NuA4"/>
    <property type="match status" value="1"/>
</dbReference>
<evidence type="ECO:0000256" key="10">
    <source>
        <dbReference type="SAM" id="MobiDB-lite"/>
    </source>
</evidence>
<evidence type="ECO:0000256" key="2">
    <source>
        <dbReference type="ARBA" id="ARBA00010916"/>
    </source>
</evidence>
<reference evidence="11 12" key="1">
    <citation type="submission" date="2015-04" db="EMBL/GenBank/DDBJ databases">
        <title>Genome sequence of Ceratocystis platani, a major pathogen of plane trees.</title>
        <authorList>
            <person name="Belbahri L."/>
        </authorList>
    </citation>
    <scope>NUCLEOTIDE SEQUENCE [LARGE SCALE GENOMIC DNA]</scope>
    <source>
        <strain evidence="11 12">CFO</strain>
    </source>
</reference>
<evidence type="ECO:0000256" key="8">
    <source>
        <dbReference type="ARBA" id="ARBA00023242"/>
    </source>
</evidence>
<protein>
    <recommendedName>
        <fullName evidence="3 9">Chromatin modification-related protein EAF6</fullName>
    </recommendedName>
</protein>
<comment type="function">
    <text evidence="9">Component of the NuA4 histone acetyltransferase complex which is involved in transcriptional activation of selected genes principally by acetylation of nucleosomal histone H4 and H2A. The NuA4 complex is also involved in DNA repair.</text>
</comment>
<evidence type="ECO:0000256" key="4">
    <source>
        <dbReference type="ARBA" id="ARBA00022853"/>
    </source>
</evidence>
<comment type="subunit">
    <text evidence="9">Component of the NuA4 histone acetyltransferase complex.</text>
</comment>